<reference evidence="3 4" key="1">
    <citation type="submission" date="2023-09" db="EMBL/GenBank/DDBJ databases">
        <authorList>
            <person name="Rey-Velasco X."/>
        </authorList>
    </citation>
    <scope>NUCLEOTIDE SEQUENCE [LARGE SCALE GENOMIC DNA]</scope>
    <source>
        <strain evidence="3 4">W242</strain>
    </source>
</reference>
<feature type="transmembrane region" description="Helical" evidence="2">
    <location>
        <begin position="12"/>
        <end position="36"/>
    </location>
</feature>
<sequence>MKALFLPLVDWGMGTIIIGVFALVCVILTAIVIGMMNSGKKNGSKNSNKTEEDELTQKK</sequence>
<protein>
    <recommendedName>
        <fullName evidence="5">Oxaloacetate decarboxylase</fullName>
    </recommendedName>
</protein>
<feature type="region of interest" description="Disordered" evidence="1">
    <location>
        <begin position="37"/>
        <end position="59"/>
    </location>
</feature>
<keyword evidence="2" id="KW-0472">Membrane</keyword>
<feature type="compositionally biased region" description="Low complexity" evidence="1">
    <location>
        <begin position="37"/>
        <end position="47"/>
    </location>
</feature>
<evidence type="ECO:0000256" key="1">
    <source>
        <dbReference type="SAM" id="MobiDB-lite"/>
    </source>
</evidence>
<comment type="caution">
    <text evidence="3">The sequence shown here is derived from an EMBL/GenBank/DDBJ whole genome shotgun (WGS) entry which is preliminary data.</text>
</comment>
<keyword evidence="2" id="KW-1133">Transmembrane helix</keyword>
<keyword evidence="2" id="KW-0812">Transmembrane</keyword>
<dbReference type="RefSeq" id="WP_311332875.1">
    <property type="nucleotide sequence ID" value="NZ_JAVRHZ010000004.1"/>
</dbReference>
<dbReference type="EMBL" id="JAVRHZ010000004">
    <property type="protein sequence ID" value="MDT0555919.1"/>
    <property type="molecule type" value="Genomic_DNA"/>
</dbReference>
<evidence type="ECO:0000256" key="2">
    <source>
        <dbReference type="SAM" id="Phobius"/>
    </source>
</evidence>
<proteinExistence type="predicted"/>
<gene>
    <name evidence="3" type="ORF">RM538_07890</name>
</gene>
<name>A0ABU2YCK4_9FLAO</name>
<accession>A0ABU2YCK4</accession>
<keyword evidence="4" id="KW-1185">Reference proteome</keyword>
<organism evidence="3 4">
    <name type="scientific">Patiriisocius hiemis</name>
    <dbReference type="NCBI Taxonomy" id="3075604"/>
    <lineage>
        <taxon>Bacteria</taxon>
        <taxon>Pseudomonadati</taxon>
        <taxon>Bacteroidota</taxon>
        <taxon>Flavobacteriia</taxon>
        <taxon>Flavobacteriales</taxon>
        <taxon>Flavobacteriaceae</taxon>
        <taxon>Patiriisocius</taxon>
    </lineage>
</organism>
<evidence type="ECO:0000313" key="3">
    <source>
        <dbReference type="EMBL" id="MDT0555919.1"/>
    </source>
</evidence>
<dbReference type="Proteomes" id="UP001254488">
    <property type="component" value="Unassembled WGS sequence"/>
</dbReference>
<evidence type="ECO:0008006" key="5">
    <source>
        <dbReference type="Google" id="ProtNLM"/>
    </source>
</evidence>
<evidence type="ECO:0000313" key="4">
    <source>
        <dbReference type="Proteomes" id="UP001254488"/>
    </source>
</evidence>